<organism evidence="7 8">
    <name type="scientific">Acanthosepion pharaonis</name>
    <name type="common">Pharaoh cuttlefish</name>
    <name type="synonym">Sepia pharaonis</name>
    <dbReference type="NCBI Taxonomy" id="158019"/>
    <lineage>
        <taxon>Eukaryota</taxon>
        <taxon>Metazoa</taxon>
        <taxon>Spiralia</taxon>
        <taxon>Lophotrochozoa</taxon>
        <taxon>Mollusca</taxon>
        <taxon>Cephalopoda</taxon>
        <taxon>Coleoidea</taxon>
        <taxon>Decapodiformes</taxon>
        <taxon>Sepiida</taxon>
        <taxon>Sepiina</taxon>
        <taxon>Sepiidae</taxon>
        <taxon>Acanthosepion</taxon>
    </lineage>
</organism>
<dbReference type="EMBL" id="CAHIKZ030000261">
    <property type="protein sequence ID" value="CAE1164572.1"/>
    <property type="molecule type" value="Genomic_DNA"/>
</dbReference>
<dbReference type="PANTHER" id="PTHR23506">
    <property type="entry name" value="GH10249P"/>
    <property type="match status" value="1"/>
</dbReference>
<keyword evidence="8" id="KW-1185">Reference proteome</keyword>
<name>A0A812B112_ACAPH</name>
<evidence type="ECO:0000256" key="5">
    <source>
        <dbReference type="ARBA" id="ARBA00023136"/>
    </source>
</evidence>
<sequence>MWKNDANIGIQVHVFSRAFSMWQLYNFIWAGGFILPFAVTGSVFWAIIPINFWILSKRNDQTFDRLGNIMVLFKNPLVLVTCFVIMISYTVQAGLYPILEPHLRIFSLSSPIVGLLFLLMSVTYAISSPFWGCLSDNMVLIGCIYVSVHFQPLRLSVANSTTTTLRPLTLFIYITPHPLL</sequence>
<reference evidence="7" key="1">
    <citation type="submission" date="2021-01" db="EMBL/GenBank/DDBJ databases">
        <authorList>
            <person name="Li R."/>
            <person name="Bekaert M."/>
        </authorList>
    </citation>
    <scope>NUCLEOTIDE SEQUENCE</scope>
    <source>
        <strain evidence="7">Farmed</strain>
    </source>
</reference>
<keyword evidence="4 6" id="KW-1133">Transmembrane helix</keyword>
<evidence type="ECO:0000313" key="8">
    <source>
        <dbReference type="Proteomes" id="UP000597762"/>
    </source>
</evidence>
<dbReference type="OrthoDB" id="446368at2759"/>
<feature type="transmembrane region" description="Helical" evidence="6">
    <location>
        <begin position="27"/>
        <end position="55"/>
    </location>
</feature>
<comment type="subcellular location">
    <subcellularLocation>
        <location evidence="1">Membrane</location>
        <topology evidence="1">Multi-pass membrane protein</topology>
    </subcellularLocation>
</comment>
<dbReference type="SUPFAM" id="SSF103473">
    <property type="entry name" value="MFS general substrate transporter"/>
    <property type="match status" value="1"/>
</dbReference>
<evidence type="ECO:0000313" key="7">
    <source>
        <dbReference type="EMBL" id="CAE1164572.1"/>
    </source>
</evidence>
<dbReference type="AlphaFoldDB" id="A0A812B112"/>
<evidence type="ECO:0000256" key="6">
    <source>
        <dbReference type="SAM" id="Phobius"/>
    </source>
</evidence>
<evidence type="ECO:0000256" key="1">
    <source>
        <dbReference type="ARBA" id="ARBA00004141"/>
    </source>
</evidence>
<dbReference type="Gene3D" id="1.20.1250.20">
    <property type="entry name" value="MFS general substrate transporter like domains"/>
    <property type="match status" value="1"/>
</dbReference>
<evidence type="ECO:0000256" key="2">
    <source>
        <dbReference type="ARBA" id="ARBA00022448"/>
    </source>
</evidence>
<evidence type="ECO:0000256" key="3">
    <source>
        <dbReference type="ARBA" id="ARBA00022692"/>
    </source>
</evidence>
<dbReference type="Proteomes" id="UP000597762">
    <property type="component" value="Unassembled WGS sequence"/>
</dbReference>
<keyword evidence="2" id="KW-0813">Transport</keyword>
<evidence type="ECO:0000256" key="4">
    <source>
        <dbReference type="ARBA" id="ARBA00022989"/>
    </source>
</evidence>
<feature type="transmembrane region" description="Helical" evidence="6">
    <location>
        <begin position="76"/>
        <end position="99"/>
    </location>
</feature>
<comment type="caution">
    <text evidence="7">The sequence shown here is derived from an EMBL/GenBank/DDBJ whole genome shotgun (WGS) entry which is preliminary data.</text>
</comment>
<dbReference type="InterPro" id="IPR036259">
    <property type="entry name" value="MFS_trans_sf"/>
</dbReference>
<keyword evidence="5 6" id="KW-0472">Membrane</keyword>
<dbReference type="InterPro" id="IPR050930">
    <property type="entry name" value="MFS_Vesicular_Transporter"/>
</dbReference>
<dbReference type="GO" id="GO:0022857">
    <property type="term" value="F:transmembrane transporter activity"/>
    <property type="evidence" value="ECO:0007669"/>
    <property type="project" value="TreeGrafter"/>
</dbReference>
<accession>A0A812B112</accession>
<gene>
    <name evidence="7" type="ORF">SPHA_8072</name>
</gene>
<dbReference type="GO" id="GO:0016020">
    <property type="term" value="C:membrane"/>
    <property type="evidence" value="ECO:0007669"/>
    <property type="project" value="UniProtKB-SubCell"/>
</dbReference>
<dbReference type="PANTHER" id="PTHR23506:SF26">
    <property type="entry name" value="MFS-TYPE TRANSPORTER SLC18B1"/>
    <property type="match status" value="1"/>
</dbReference>
<keyword evidence="3 6" id="KW-0812">Transmembrane</keyword>
<feature type="transmembrane region" description="Helical" evidence="6">
    <location>
        <begin position="105"/>
        <end position="126"/>
    </location>
</feature>
<protein>
    <submittedName>
        <fullName evidence="7">Uncharacterized protein</fullName>
    </submittedName>
</protein>
<proteinExistence type="predicted"/>